<feature type="transmembrane region" description="Helical" evidence="1">
    <location>
        <begin position="140"/>
        <end position="158"/>
    </location>
</feature>
<keyword evidence="2" id="KW-0150">Chloroplast</keyword>
<dbReference type="GeneID" id="9385026"/>
<name>D7PJL9_9DINO</name>
<evidence type="ECO:0000313" key="2">
    <source>
        <dbReference type="EMBL" id="ADI40419.1"/>
    </source>
</evidence>
<keyword evidence="1" id="KW-0812">Transmembrane</keyword>
<proteinExistence type="predicted"/>
<evidence type="ECO:0000256" key="1">
    <source>
        <dbReference type="SAM" id="Phobius"/>
    </source>
</evidence>
<dbReference type="RefSeq" id="YP_003734634.1">
    <property type="nucleotide sequence ID" value="NC_014267.1"/>
</dbReference>
<sequence length="217" mass="24786">MVYYNRILRVWVIDQLDYFLLSALIGSIIASCLKEYLSETKSMERLKDSIIKKSKLVSKSDKPVSNSKKMKINNKIKKISKFALENRGGQLEDCQANHKLSNEALKLAHKIKEVVEQLASFLKERELKGVARIFFKNGRLLVELILSTCNIDVNYALIGDGLSTQVIVITATVGCYRFYYFLVFSICKRMSSNSNQFILPNAKSCKTDYRSGRLCLF</sequence>
<dbReference type="EMBL" id="GU591328">
    <property type="protein sequence ID" value="ADI40419.1"/>
    <property type="molecule type" value="Genomic_DNA"/>
</dbReference>
<protein>
    <submittedName>
        <fullName evidence="2">Uncharacterized protein orf217</fullName>
    </submittedName>
</protein>
<reference evidence="2" key="1">
    <citation type="journal article" date="2010" name="PLoS ONE">
        <title>The complete plastid genomes of the two 'dinotoms' Durinskia baltica and Kryptoperidinium foliaceum.</title>
        <authorList>
            <person name="Imanian B."/>
            <person name="Pombert J.F."/>
            <person name="Keeling P.J."/>
        </authorList>
    </citation>
    <scope>NUCLEOTIDE SEQUENCE</scope>
    <source>
        <strain evidence="2">CCMP1326</strain>
    </source>
</reference>
<keyword evidence="1" id="KW-1133">Transmembrane helix</keyword>
<keyword evidence="1" id="KW-0472">Membrane</keyword>
<dbReference type="AlphaFoldDB" id="D7PJL9"/>
<gene>
    <name evidence="2" type="primary">orf217</name>
</gene>
<feature type="transmembrane region" description="Helical" evidence="1">
    <location>
        <begin position="164"/>
        <end position="187"/>
    </location>
</feature>
<accession>D7PJL9</accession>
<organism evidence="2">
    <name type="scientific">Kryptoperidinium foliaceum</name>
    <dbReference type="NCBI Taxonomy" id="160619"/>
    <lineage>
        <taxon>Eukaryota</taxon>
        <taxon>Sar</taxon>
        <taxon>Alveolata</taxon>
        <taxon>Dinophyceae</taxon>
        <taxon>Peridiniales</taxon>
        <taxon>Kryptoperidiniaceae</taxon>
        <taxon>Kryptoperidinium</taxon>
    </lineage>
</organism>
<geneLocation type="chloroplast" evidence="2"/>
<keyword evidence="2" id="KW-0934">Plastid</keyword>
<dbReference type="PROSITE" id="PS51257">
    <property type="entry name" value="PROKAR_LIPOPROTEIN"/>
    <property type="match status" value="1"/>
</dbReference>